<dbReference type="GO" id="GO:0098719">
    <property type="term" value="P:sodium ion import across plasma membrane"/>
    <property type="evidence" value="ECO:0007669"/>
    <property type="project" value="TreeGrafter"/>
</dbReference>
<protein>
    <recommendedName>
        <fullName evidence="18">Sodium/hydrogen exchanger</fullName>
    </recommendedName>
</protein>
<comment type="similarity">
    <text evidence="18">Belongs to the monovalent cation:proton antiporter 1 (CPA1) transporter (TC 2.A.36) family.</text>
</comment>
<dbReference type="GO" id="GO:0051453">
    <property type="term" value="P:regulation of intracellular pH"/>
    <property type="evidence" value="ECO:0007669"/>
    <property type="project" value="TreeGrafter"/>
</dbReference>
<keyword evidence="10" id="KW-0967">Endosome</keyword>
<name>A0A3Q2ZV57_KRYMA</name>
<evidence type="ECO:0000313" key="23">
    <source>
        <dbReference type="Ensembl" id="ENSKMAP00000007761.1"/>
    </source>
</evidence>
<dbReference type="Ensembl" id="ENSKMAT00000007884.1">
    <property type="protein sequence ID" value="ENSKMAP00000007761.1"/>
    <property type="gene ID" value="ENSKMAG00000005821.1"/>
</dbReference>
<keyword evidence="8 18" id="KW-0812">Transmembrane</keyword>
<keyword evidence="24" id="KW-1185">Reference proteome</keyword>
<evidence type="ECO:0000256" key="20">
    <source>
        <dbReference type="SAM" id="Phobius"/>
    </source>
</evidence>
<evidence type="ECO:0000256" key="16">
    <source>
        <dbReference type="ARBA" id="ARBA00045831"/>
    </source>
</evidence>
<dbReference type="GO" id="GO:0055038">
    <property type="term" value="C:recycling endosome membrane"/>
    <property type="evidence" value="ECO:0007669"/>
    <property type="project" value="UniProtKB-SubCell"/>
</dbReference>
<feature type="transmembrane region" description="Helical" evidence="20">
    <location>
        <begin position="118"/>
        <end position="135"/>
    </location>
</feature>
<feature type="domain" description="Cation/H+ exchanger transmembrane" evidence="22">
    <location>
        <begin position="70"/>
        <end position="167"/>
    </location>
</feature>
<feature type="transmembrane region" description="Helical" evidence="20">
    <location>
        <begin position="403"/>
        <end position="424"/>
    </location>
</feature>
<keyword evidence="15 18" id="KW-0739">Sodium transport</keyword>
<feature type="compositionally biased region" description="Low complexity" evidence="19">
    <location>
        <begin position="858"/>
        <end position="867"/>
    </location>
</feature>
<feature type="transmembrane region" description="Helical" evidence="20">
    <location>
        <begin position="275"/>
        <end position="297"/>
    </location>
</feature>
<feature type="domain" description="Cation/H+ exchanger transmembrane" evidence="22">
    <location>
        <begin position="241"/>
        <end position="528"/>
    </location>
</feature>
<organism evidence="23 24">
    <name type="scientific">Kryptolebias marmoratus</name>
    <name type="common">Mangrove killifish</name>
    <name type="synonym">Rivulus marmoratus</name>
    <dbReference type="NCBI Taxonomy" id="37003"/>
    <lineage>
        <taxon>Eukaryota</taxon>
        <taxon>Metazoa</taxon>
        <taxon>Chordata</taxon>
        <taxon>Craniata</taxon>
        <taxon>Vertebrata</taxon>
        <taxon>Euteleostomi</taxon>
        <taxon>Actinopterygii</taxon>
        <taxon>Neopterygii</taxon>
        <taxon>Teleostei</taxon>
        <taxon>Neoteleostei</taxon>
        <taxon>Acanthomorphata</taxon>
        <taxon>Ovalentaria</taxon>
        <taxon>Atherinomorphae</taxon>
        <taxon>Cyprinodontiformes</taxon>
        <taxon>Rivulidae</taxon>
        <taxon>Kryptolebias</taxon>
    </lineage>
</organism>
<dbReference type="STRING" id="37003.ENSKMAP00000007761"/>
<dbReference type="PANTHER" id="PTHR10110:SF90">
    <property type="entry name" value="SODIUM_HYDROGEN EXCHANGER 3"/>
    <property type="match status" value="1"/>
</dbReference>
<evidence type="ECO:0000256" key="19">
    <source>
        <dbReference type="SAM" id="MobiDB-lite"/>
    </source>
</evidence>
<dbReference type="InterPro" id="IPR006153">
    <property type="entry name" value="Cation/H_exchanger_TM"/>
</dbReference>
<evidence type="ECO:0000256" key="13">
    <source>
        <dbReference type="ARBA" id="ARBA00023065"/>
    </source>
</evidence>
<feature type="transmembrane region" description="Helical" evidence="20">
    <location>
        <begin position="354"/>
        <end position="383"/>
    </location>
</feature>
<dbReference type="PANTHER" id="PTHR10110">
    <property type="entry name" value="SODIUM/HYDROGEN EXCHANGER"/>
    <property type="match status" value="1"/>
</dbReference>
<evidence type="ECO:0000256" key="15">
    <source>
        <dbReference type="ARBA" id="ARBA00023201"/>
    </source>
</evidence>
<comment type="catalytic activity">
    <reaction evidence="17">
        <text>Na(+)(in) + H(+)(out) = Na(+)(out) + H(+)(in)</text>
        <dbReference type="Rhea" id="RHEA:29419"/>
        <dbReference type="ChEBI" id="CHEBI:15378"/>
        <dbReference type="ChEBI" id="CHEBI:29101"/>
    </reaction>
</comment>
<feature type="transmembrane region" description="Helical" evidence="20">
    <location>
        <begin position="502"/>
        <end position="520"/>
    </location>
</feature>
<dbReference type="GeneTree" id="ENSGT00940000158616"/>
<dbReference type="Pfam" id="PF00999">
    <property type="entry name" value="Na_H_Exchanger"/>
    <property type="match status" value="2"/>
</dbReference>
<dbReference type="InterPro" id="IPR018422">
    <property type="entry name" value="Cation/H_exchanger_CPA1"/>
</dbReference>
<evidence type="ECO:0000256" key="5">
    <source>
        <dbReference type="ARBA" id="ARBA00022449"/>
    </source>
</evidence>
<feature type="transmembrane region" description="Helical" evidence="20">
    <location>
        <begin position="58"/>
        <end position="76"/>
    </location>
</feature>
<dbReference type="Gene3D" id="6.10.140.1330">
    <property type="match status" value="1"/>
</dbReference>
<feature type="signal peptide" evidence="21">
    <location>
        <begin position="1"/>
        <end position="23"/>
    </location>
</feature>
<dbReference type="AlphaFoldDB" id="A0A3Q2ZV57"/>
<keyword evidence="6" id="KW-1003">Cell membrane</keyword>
<evidence type="ECO:0000256" key="2">
    <source>
        <dbReference type="ARBA" id="ARBA00004424"/>
    </source>
</evidence>
<dbReference type="Proteomes" id="UP000264800">
    <property type="component" value="Unplaced"/>
</dbReference>
<feature type="transmembrane region" description="Helical" evidence="20">
    <location>
        <begin position="147"/>
        <end position="167"/>
    </location>
</feature>
<feature type="transmembrane region" description="Helical" evidence="20">
    <location>
        <begin position="244"/>
        <end position="266"/>
    </location>
</feature>
<feature type="region of interest" description="Disordered" evidence="19">
    <location>
        <begin position="741"/>
        <end position="770"/>
    </location>
</feature>
<feature type="transmembrane region" description="Helical" evidence="20">
    <location>
        <begin position="88"/>
        <end position="106"/>
    </location>
</feature>
<feature type="transmembrane region" description="Helical" evidence="20">
    <location>
        <begin position="317"/>
        <end position="342"/>
    </location>
</feature>
<keyword evidence="9 21" id="KW-0732">Signal</keyword>
<evidence type="ECO:0000259" key="22">
    <source>
        <dbReference type="Pfam" id="PF00999"/>
    </source>
</evidence>
<reference evidence="23" key="2">
    <citation type="submission" date="2025-09" db="UniProtKB">
        <authorList>
            <consortium name="Ensembl"/>
        </authorList>
    </citation>
    <scope>IDENTIFICATION</scope>
</reference>
<evidence type="ECO:0000256" key="4">
    <source>
        <dbReference type="ARBA" id="ARBA00022448"/>
    </source>
</evidence>
<feature type="transmembrane region" description="Helical" evidence="20">
    <location>
        <begin position="436"/>
        <end position="457"/>
    </location>
</feature>
<dbReference type="GO" id="GO:0015386">
    <property type="term" value="F:potassium:proton antiporter activity"/>
    <property type="evidence" value="ECO:0007669"/>
    <property type="project" value="TreeGrafter"/>
</dbReference>
<evidence type="ECO:0000256" key="11">
    <source>
        <dbReference type="ARBA" id="ARBA00022989"/>
    </source>
</evidence>
<evidence type="ECO:0000313" key="24">
    <source>
        <dbReference type="Proteomes" id="UP000264800"/>
    </source>
</evidence>
<evidence type="ECO:0000256" key="3">
    <source>
        <dbReference type="ARBA" id="ARBA00004520"/>
    </source>
</evidence>
<keyword evidence="12" id="KW-0915">Sodium</keyword>
<dbReference type="PRINTS" id="PR01084">
    <property type="entry name" value="NAHEXCHNGR"/>
</dbReference>
<reference evidence="23" key="1">
    <citation type="submission" date="2025-08" db="UniProtKB">
        <authorList>
            <consortium name="Ensembl"/>
        </authorList>
    </citation>
    <scope>IDENTIFICATION</scope>
</reference>
<dbReference type="InterPro" id="IPR018410">
    <property type="entry name" value="Na/H_exchanger_3/5"/>
</dbReference>
<evidence type="ECO:0000256" key="9">
    <source>
        <dbReference type="ARBA" id="ARBA00022729"/>
    </source>
</evidence>
<evidence type="ECO:0000256" key="21">
    <source>
        <dbReference type="SAM" id="SignalP"/>
    </source>
</evidence>
<sequence>MAACGRTRLWLLVSLVLVSPATGREAQFRSNHPDHPGEHEANLTGIPITSFKWEHVETPYLVALWVLVCFLCKLVIEANHHVTEYIPESALLICCGFILGGMIWGADKVQTFTLTPRVFFFYLLPQIILDAGYSMPNKLFFTNLGGILVYAIIGTCWNAASLGLSLWGCHKGGAMGKAYLALRCWRGETRSCSGPWSPSLCPSVPPSIYPSVPLFLRPFVPPFLRPSVSHVLCLRPAGDIEIGLLQYLLFGSLLAAVDPVAVLAVFEQVHVNEVLFIMVFGESLLNDGVTVVLFNVFDAFVTLGGAKINAAEIVKGIISFFVVAFGGSLLGFVFGLLISLLTRCTKKIQIIEPGFIFVLGYLAYLTAEMLSLSAILSITFCGICCQKYMNSNMDESSVQTVKYAIKVFANGSETMIFVFLGISAIDKTIWVWNTGFILLTLLFIMVYRIMGVFFLTWILNRTRLVPIEFIDQIIMSYGGLRGAVAYGLAVMLDETKIKEKNLMISTTLIVVYFTVIFQGVTLKPLVQWLKVKRASHSELTLIEKLQNRAFEHTLVAIEDISGQIGHNYMRDKWNKFEEKYMSWFLMKPSARKKQDRLFNAFHQLNLKDAMNYVDEGERRGSLEFIRNEGAFIDFKKKFDDEMSEAMPDIMADMSDDHGRAPPKRRDTVPSVSLELHEQSMRGNRAAEDFNSHHLLQQHLYKGRKQHRHRYSRSHFDINKDENEVQEIFQRTMKSRLESFKSGKMGVAPPKTITKHTKKEQQSKMLNGKNRSYLSGDEDFEFSEGDSASGYDASFPTRVAYRAGDGIENPAFMPDVDPSSTMHIPPWLADVELDSVAPSQRAQVRLPWTPGDLRRLSSLRTSVRSSDSFQLTDDRQGDRDELPPPPPPPPRRDGDSV</sequence>
<keyword evidence="13 18" id="KW-0406">Ion transport</keyword>
<comment type="subcellular location">
    <subcellularLocation>
        <location evidence="2">Apical cell membrane</location>
        <topology evidence="2">Multi-pass membrane protein</topology>
    </subcellularLocation>
    <subcellularLocation>
        <location evidence="3">Early endosome membrane</location>
        <topology evidence="3">Multi-pass membrane protein</topology>
    </subcellularLocation>
    <subcellularLocation>
        <location evidence="1">Recycling endosome membrane</location>
        <topology evidence="1">Multi-pass membrane protein</topology>
    </subcellularLocation>
</comment>
<dbReference type="GO" id="GO:0031526">
    <property type="term" value="C:brush border membrane"/>
    <property type="evidence" value="ECO:0007669"/>
    <property type="project" value="TreeGrafter"/>
</dbReference>
<evidence type="ECO:0000256" key="8">
    <source>
        <dbReference type="ARBA" id="ARBA00022692"/>
    </source>
</evidence>
<keyword evidence="4 18" id="KW-0813">Transport</keyword>
<evidence type="ECO:0000256" key="17">
    <source>
        <dbReference type="ARBA" id="ARBA00047524"/>
    </source>
</evidence>
<keyword evidence="7" id="KW-0597">Phosphoprotein</keyword>
<accession>A0A3Q2ZV57</accession>
<comment type="function">
    <text evidence="16">Plasma membrane Na(+)/H(+) antiporter. Exchanges intracellular H(+) ions for extracellular Na(+) in 1:1 stoichiometry, playing a key role in salt and fluid absorption and pH homeostasis. Major apical Na(+)/H(+) exchanger in kidney and intestine playing an important role in renal and intestine Na(+) absorption and blood pressure regulation.</text>
</comment>
<feature type="compositionally biased region" description="Basic and acidic residues" evidence="19">
    <location>
        <begin position="871"/>
        <end position="881"/>
    </location>
</feature>
<dbReference type="PRINTS" id="PR01087">
    <property type="entry name" value="NAHEXCHNGR3"/>
</dbReference>
<feature type="region of interest" description="Disordered" evidence="19">
    <location>
        <begin position="858"/>
        <end position="896"/>
    </location>
</feature>
<evidence type="ECO:0000256" key="6">
    <source>
        <dbReference type="ARBA" id="ARBA00022475"/>
    </source>
</evidence>
<dbReference type="OMA" id="HNGHETE"/>
<feature type="chain" id="PRO_5018584737" description="Sodium/hydrogen exchanger" evidence="21">
    <location>
        <begin position="24"/>
        <end position="896"/>
    </location>
</feature>
<keyword evidence="14 20" id="KW-0472">Membrane</keyword>
<dbReference type="InterPro" id="IPR004709">
    <property type="entry name" value="NaH_exchanger"/>
</dbReference>
<dbReference type="GO" id="GO:0031901">
    <property type="term" value="C:early endosome membrane"/>
    <property type="evidence" value="ECO:0007669"/>
    <property type="project" value="UniProtKB-SubCell"/>
</dbReference>
<evidence type="ECO:0000256" key="10">
    <source>
        <dbReference type="ARBA" id="ARBA00022753"/>
    </source>
</evidence>
<evidence type="ECO:0000256" key="7">
    <source>
        <dbReference type="ARBA" id="ARBA00022553"/>
    </source>
</evidence>
<keyword evidence="5 18" id="KW-0050">Antiport</keyword>
<evidence type="ECO:0000256" key="1">
    <source>
        <dbReference type="ARBA" id="ARBA00004195"/>
    </source>
</evidence>
<dbReference type="GO" id="GO:0015385">
    <property type="term" value="F:sodium:proton antiporter activity"/>
    <property type="evidence" value="ECO:0007669"/>
    <property type="project" value="InterPro"/>
</dbReference>
<evidence type="ECO:0000256" key="14">
    <source>
        <dbReference type="ARBA" id="ARBA00023136"/>
    </source>
</evidence>
<evidence type="ECO:0000256" key="12">
    <source>
        <dbReference type="ARBA" id="ARBA00023053"/>
    </source>
</evidence>
<dbReference type="NCBIfam" id="TIGR00840">
    <property type="entry name" value="b_cpa1"/>
    <property type="match status" value="1"/>
</dbReference>
<proteinExistence type="inferred from homology"/>
<keyword evidence="11 20" id="KW-1133">Transmembrane helix</keyword>
<evidence type="ECO:0000256" key="18">
    <source>
        <dbReference type="RuleBase" id="RU003722"/>
    </source>
</evidence>